<feature type="compositionally biased region" description="Basic and acidic residues" evidence="1">
    <location>
        <begin position="77"/>
        <end position="88"/>
    </location>
</feature>
<dbReference type="EMBL" id="AMZH03003472">
    <property type="protein sequence ID" value="RRT72218.1"/>
    <property type="molecule type" value="Genomic_DNA"/>
</dbReference>
<feature type="region of interest" description="Disordered" evidence="1">
    <location>
        <begin position="50"/>
        <end position="90"/>
    </location>
</feature>
<proteinExistence type="predicted"/>
<feature type="compositionally biased region" description="Low complexity" evidence="1">
    <location>
        <begin position="61"/>
        <end position="71"/>
    </location>
</feature>
<evidence type="ECO:0000313" key="2">
    <source>
        <dbReference type="EMBL" id="RRT72218.1"/>
    </source>
</evidence>
<dbReference type="Proteomes" id="UP000287651">
    <property type="component" value="Unassembled WGS sequence"/>
</dbReference>
<dbReference type="AlphaFoldDB" id="A0A427A7U8"/>
<protein>
    <submittedName>
        <fullName evidence="2">Uncharacterized protein</fullName>
    </submittedName>
</protein>
<evidence type="ECO:0000256" key="1">
    <source>
        <dbReference type="SAM" id="MobiDB-lite"/>
    </source>
</evidence>
<reference evidence="2 3" key="1">
    <citation type="journal article" date="2014" name="Agronomy (Basel)">
        <title>A Draft Genome Sequence for Ensete ventricosum, the Drought-Tolerant Tree Against Hunger.</title>
        <authorList>
            <person name="Harrison J."/>
            <person name="Moore K.A."/>
            <person name="Paszkiewicz K."/>
            <person name="Jones T."/>
            <person name="Grant M."/>
            <person name="Ambacheew D."/>
            <person name="Muzemil S."/>
            <person name="Studholme D.J."/>
        </authorList>
    </citation>
    <scope>NUCLEOTIDE SEQUENCE [LARGE SCALE GENOMIC DNA]</scope>
</reference>
<feature type="region of interest" description="Disordered" evidence="1">
    <location>
        <begin position="1"/>
        <end position="27"/>
    </location>
</feature>
<name>A0A427A7U8_ENSVE</name>
<organism evidence="2 3">
    <name type="scientific">Ensete ventricosum</name>
    <name type="common">Abyssinian banana</name>
    <name type="synonym">Musa ensete</name>
    <dbReference type="NCBI Taxonomy" id="4639"/>
    <lineage>
        <taxon>Eukaryota</taxon>
        <taxon>Viridiplantae</taxon>
        <taxon>Streptophyta</taxon>
        <taxon>Embryophyta</taxon>
        <taxon>Tracheophyta</taxon>
        <taxon>Spermatophyta</taxon>
        <taxon>Magnoliopsida</taxon>
        <taxon>Liliopsida</taxon>
        <taxon>Zingiberales</taxon>
        <taxon>Musaceae</taxon>
        <taxon>Ensete</taxon>
    </lineage>
</organism>
<sequence>MSKGCNTEAVKQEMKFPPSRFSQTPSIYASSTENISRLLEGWVRSSPKAAAKKKEFAITDNNNSSSSSSSNTVTAASRKENKPAERNQEGCAAVAHEDLDSLLSFENISGMISWGKIHGPQLAQANAEAKQDAETSQPPLSLLEKWLFDEALGQADGFLELPANCLSWSAMLS</sequence>
<gene>
    <name evidence="2" type="ORF">B296_00017285</name>
</gene>
<evidence type="ECO:0000313" key="3">
    <source>
        <dbReference type="Proteomes" id="UP000287651"/>
    </source>
</evidence>
<comment type="caution">
    <text evidence="2">The sequence shown here is derived from an EMBL/GenBank/DDBJ whole genome shotgun (WGS) entry which is preliminary data.</text>
</comment>
<accession>A0A427A7U8</accession>